<comment type="caution">
    <text evidence="1">The sequence shown here is derived from an EMBL/GenBank/DDBJ whole genome shotgun (WGS) entry which is preliminary data.</text>
</comment>
<dbReference type="EMBL" id="BGZK01000063">
    <property type="protein sequence ID" value="GBP14346.1"/>
    <property type="molecule type" value="Genomic_DNA"/>
</dbReference>
<dbReference type="Proteomes" id="UP000299102">
    <property type="component" value="Unassembled WGS sequence"/>
</dbReference>
<protein>
    <submittedName>
        <fullName evidence="1">Uncharacterized protein</fullName>
    </submittedName>
</protein>
<organism evidence="1 2">
    <name type="scientific">Eumeta variegata</name>
    <name type="common">Bagworm moth</name>
    <name type="synonym">Eumeta japonica</name>
    <dbReference type="NCBI Taxonomy" id="151549"/>
    <lineage>
        <taxon>Eukaryota</taxon>
        <taxon>Metazoa</taxon>
        <taxon>Ecdysozoa</taxon>
        <taxon>Arthropoda</taxon>
        <taxon>Hexapoda</taxon>
        <taxon>Insecta</taxon>
        <taxon>Pterygota</taxon>
        <taxon>Neoptera</taxon>
        <taxon>Endopterygota</taxon>
        <taxon>Lepidoptera</taxon>
        <taxon>Glossata</taxon>
        <taxon>Ditrysia</taxon>
        <taxon>Tineoidea</taxon>
        <taxon>Psychidae</taxon>
        <taxon>Oiketicinae</taxon>
        <taxon>Eumeta</taxon>
    </lineage>
</organism>
<name>A0A4C1TJI1_EUMVA</name>
<gene>
    <name evidence="1" type="ORF">EVAR_92345_1</name>
</gene>
<evidence type="ECO:0000313" key="1">
    <source>
        <dbReference type="EMBL" id="GBP14346.1"/>
    </source>
</evidence>
<accession>A0A4C1TJI1</accession>
<proteinExistence type="predicted"/>
<reference evidence="1 2" key="1">
    <citation type="journal article" date="2019" name="Commun. Biol.">
        <title>The bagworm genome reveals a unique fibroin gene that provides high tensile strength.</title>
        <authorList>
            <person name="Kono N."/>
            <person name="Nakamura H."/>
            <person name="Ohtoshi R."/>
            <person name="Tomita M."/>
            <person name="Numata K."/>
            <person name="Arakawa K."/>
        </authorList>
    </citation>
    <scope>NUCLEOTIDE SEQUENCE [LARGE SCALE GENOMIC DNA]</scope>
</reference>
<keyword evidence="2" id="KW-1185">Reference proteome</keyword>
<evidence type="ECO:0000313" key="2">
    <source>
        <dbReference type="Proteomes" id="UP000299102"/>
    </source>
</evidence>
<sequence length="103" mass="11329">MSLRNKCTLYKVCIRSVMKYAVSVLAHAHPSTLPTPDSAKQHCCIDTQQSQTGDIKVLLSVITSLDIGKLALLVKKFKAAANPVEKIVVLVEHTSLVDDYYSK</sequence>
<dbReference type="AlphaFoldDB" id="A0A4C1TJI1"/>